<gene>
    <name evidence="2" type="ORF">BD311DRAFT_755130</name>
</gene>
<dbReference type="EMBL" id="ML143407">
    <property type="protein sequence ID" value="TBU30286.1"/>
    <property type="molecule type" value="Genomic_DNA"/>
</dbReference>
<proteinExistence type="predicted"/>
<organism evidence="2">
    <name type="scientific">Dichomitus squalens</name>
    <dbReference type="NCBI Taxonomy" id="114155"/>
    <lineage>
        <taxon>Eukaryota</taxon>
        <taxon>Fungi</taxon>
        <taxon>Dikarya</taxon>
        <taxon>Basidiomycota</taxon>
        <taxon>Agaricomycotina</taxon>
        <taxon>Agaricomycetes</taxon>
        <taxon>Polyporales</taxon>
        <taxon>Polyporaceae</taxon>
        <taxon>Dichomitus</taxon>
    </lineage>
</organism>
<accession>A0A4Q9MVG3</accession>
<name>A0A4Q9MVG3_9APHY</name>
<dbReference type="AlphaFoldDB" id="A0A4Q9MVG3"/>
<dbReference type="Proteomes" id="UP000292957">
    <property type="component" value="Unassembled WGS sequence"/>
</dbReference>
<evidence type="ECO:0000313" key="2">
    <source>
        <dbReference type="EMBL" id="TBU30286.1"/>
    </source>
</evidence>
<feature type="region of interest" description="Disordered" evidence="1">
    <location>
        <begin position="22"/>
        <end position="51"/>
    </location>
</feature>
<reference evidence="2" key="1">
    <citation type="submission" date="2019-01" db="EMBL/GenBank/DDBJ databases">
        <title>Draft genome sequences of three monokaryotic isolates of the white-rot basidiomycete fungus Dichomitus squalens.</title>
        <authorList>
            <consortium name="DOE Joint Genome Institute"/>
            <person name="Lopez S.C."/>
            <person name="Andreopoulos B."/>
            <person name="Pangilinan J."/>
            <person name="Lipzen A."/>
            <person name="Riley R."/>
            <person name="Ahrendt S."/>
            <person name="Ng V."/>
            <person name="Barry K."/>
            <person name="Daum C."/>
            <person name="Grigoriev I.V."/>
            <person name="Hilden K.S."/>
            <person name="Makela M.R."/>
            <person name="de Vries R.P."/>
        </authorList>
    </citation>
    <scope>NUCLEOTIDE SEQUENCE [LARGE SCALE GENOMIC DNA]</scope>
    <source>
        <strain evidence="2">OM18370.1</strain>
    </source>
</reference>
<protein>
    <submittedName>
        <fullName evidence="2">Uncharacterized protein</fullName>
    </submittedName>
</protein>
<evidence type="ECO:0000256" key="1">
    <source>
        <dbReference type="SAM" id="MobiDB-lite"/>
    </source>
</evidence>
<sequence>MPARRNPSLIQAGACVRIHLSSHHTHRPMPINRGRNTAPASRPRTRRERSDESLFPYGYSLRTSAHRTAIGNRTPRSVRLVLWEHAAVAQRRKLWGEKVCHLSPTSASTMRCPGRPRGARKCANRQKISATACEGRE</sequence>